<dbReference type="NCBIfam" id="TIGR01784">
    <property type="entry name" value="T_den_put_tspse"/>
    <property type="match status" value="1"/>
</dbReference>
<gene>
    <name evidence="1" type="ORF">HMPREF9473_01754</name>
</gene>
<dbReference type="EMBL" id="ADLN01000029">
    <property type="protein sequence ID" value="EHI60263.1"/>
    <property type="molecule type" value="Genomic_DNA"/>
</dbReference>
<proteinExistence type="predicted"/>
<comment type="caution">
    <text evidence="1">The sequence shown here is derived from an EMBL/GenBank/DDBJ whole genome shotgun (WGS) entry which is preliminary data.</text>
</comment>
<dbReference type="PATRIC" id="fig|742737.3.peg.1779"/>
<name>G5IE27_9FIRM</name>
<sequence>MAQKEFQKLDLKDAFLFAAALEDAETCQLVLELIMGRPVGPVSVQVEHSVLFSKDFRYVRFDVYASDVTNVFYDMEMQNSHKEELPKRARYHQAELDATFLKPGEKFQELPTSYVIFICTYDPFHSGLYRYTYEERCEETGECLGDGTCKIYLNTKGTNEADVPQELIHFLKYVEMSTDSCVEACKDEKIRKLHQKVEMIKKSRRLEESYMTMEELLEDRAAEGKAEGKAEERQLMLKLVSLMIRDGLTDEIDRLSEDEDFCNSMLEKYHL</sequence>
<evidence type="ECO:0000313" key="2">
    <source>
        <dbReference type="Proteomes" id="UP000005384"/>
    </source>
</evidence>
<reference evidence="1 2" key="1">
    <citation type="submission" date="2011-08" db="EMBL/GenBank/DDBJ databases">
        <title>The Genome Sequence of Clostridium hathewayi WAL-18680.</title>
        <authorList>
            <consortium name="The Broad Institute Genome Sequencing Platform"/>
            <person name="Earl A."/>
            <person name="Ward D."/>
            <person name="Feldgarden M."/>
            <person name="Gevers D."/>
            <person name="Finegold S.M."/>
            <person name="Summanen P.H."/>
            <person name="Molitoris D.R."/>
            <person name="Song M."/>
            <person name="Daigneault M."/>
            <person name="Allen-Vercoe E."/>
            <person name="Young S.K."/>
            <person name="Zeng Q."/>
            <person name="Gargeya S."/>
            <person name="Fitzgerald M."/>
            <person name="Haas B."/>
            <person name="Abouelleil A."/>
            <person name="Alvarado L."/>
            <person name="Arachchi H.M."/>
            <person name="Berlin A."/>
            <person name="Brown A."/>
            <person name="Chapman S.B."/>
            <person name="Chen Z."/>
            <person name="Dunbar C."/>
            <person name="Freedman E."/>
            <person name="Gearin G."/>
            <person name="Gellesch M."/>
            <person name="Goldberg J."/>
            <person name="Griggs A."/>
            <person name="Gujja S."/>
            <person name="Heiman D."/>
            <person name="Howarth C."/>
            <person name="Larson L."/>
            <person name="Lui A."/>
            <person name="MacDonald P.J.P."/>
            <person name="Montmayeur A."/>
            <person name="Murphy C."/>
            <person name="Neiman D."/>
            <person name="Pearson M."/>
            <person name="Priest M."/>
            <person name="Roberts A."/>
            <person name="Saif S."/>
            <person name="Shea T."/>
            <person name="Shenoy N."/>
            <person name="Sisk P."/>
            <person name="Stolte C."/>
            <person name="Sykes S."/>
            <person name="Wortman J."/>
            <person name="Nusbaum C."/>
            <person name="Birren B."/>
        </authorList>
    </citation>
    <scope>NUCLEOTIDE SEQUENCE [LARGE SCALE GENOMIC DNA]</scope>
    <source>
        <strain evidence="1 2">WAL-18680</strain>
    </source>
</reference>
<dbReference type="RefSeq" id="WP_006779737.1">
    <property type="nucleotide sequence ID" value="NZ_CP040506.1"/>
</dbReference>
<evidence type="ECO:0008006" key="3">
    <source>
        <dbReference type="Google" id="ProtNLM"/>
    </source>
</evidence>
<dbReference type="AlphaFoldDB" id="G5IE27"/>
<dbReference type="Proteomes" id="UP000005384">
    <property type="component" value="Unassembled WGS sequence"/>
</dbReference>
<keyword evidence="2" id="KW-1185">Reference proteome</keyword>
<accession>G5IE27</accession>
<dbReference type="OrthoDB" id="9775482at2"/>
<dbReference type="Pfam" id="PF12784">
    <property type="entry name" value="PDDEXK_2"/>
    <property type="match status" value="1"/>
</dbReference>
<dbReference type="HOGENOM" id="CLU_071023_2_2_9"/>
<evidence type="ECO:0000313" key="1">
    <source>
        <dbReference type="EMBL" id="EHI60263.1"/>
    </source>
</evidence>
<dbReference type="InterPro" id="IPR010106">
    <property type="entry name" value="RpnA"/>
</dbReference>
<organism evidence="1 2">
    <name type="scientific">Hungatella hathewayi WAL-18680</name>
    <dbReference type="NCBI Taxonomy" id="742737"/>
    <lineage>
        <taxon>Bacteria</taxon>
        <taxon>Bacillati</taxon>
        <taxon>Bacillota</taxon>
        <taxon>Clostridia</taxon>
        <taxon>Lachnospirales</taxon>
        <taxon>Lachnospiraceae</taxon>
        <taxon>Hungatella</taxon>
    </lineage>
</organism>
<protein>
    <recommendedName>
        <fullName evidence="3">Transposase (putative) YhgA-like domain-containing protein</fullName>
    </recommendedName>
</protein>